<reference evidence="1" key="1">
    <citation type="submission" date="2021-01" db="EMBL/GenBank/DDBJ databases">
        <authorList>
            <person name="Zahm M."/>
            <person name="Roques C."/>
            <person name="Cabau C."/>
            <person name="Klopp C."/>
            <person name="Donnadieu C."/>
            <person name="Jouanno E."/>
            <person name="Lampietro C."/>
            <person name="Louis A."/>
            <person name="Herpin A."/>
            <person name="Echchiki A."/>
            <person name="Berthelot C."/>
            <person name="Parey E."/>
            <person name="Roest-Crollius H."/>
            <person name="Braasch I."/>
            <person name="Postlethwait J."/>
            <person name="Bobe J."/>
            <person name="Montfort J."/>
            <person name="Bouchez O."/>
            <person name="Begum T."/>
            <person name="Mejri S."/>
            <person name="Adams A."/>
            <person name="Chen W.-J."/>
            <person name="Guiguen Y."/>
        </authorList>
    </citation>
    <scope>NUCLEOTIDE SEQUENCE</scope>
    <source>
        <tissue evidence="1">Blood</tissue>
    </source>
</reference>
<dbReference type="Gene3D" id="2.130.10.10">
    <property type="entry name" value="YVTN repeat-like/Quinoprotein amine dehydrogenase"/>
    <property type="match status" value="3"/>
</dbReference>
<dbReference type="EMBL" id="JAERUA010000001">
    <property type="protein sequence ID" value="KAI1904579.1"/>
    <property type="molecule type" value="Genomic_DNA"/>
</dbReference>
<comment type="caution">
    <text evidence="1">The sequence shown here is derived from an EMBL/GenBank/DDBJ whole genome shotgun (WGS) entry which is preliminary data.</text>
</comment>
<gene>
    <name evidence="1" type="ORF">AGOR_G00007080</name>
</gene>
<evidence type="ECO:0008006" key="3">
    <source>
        <dbReference type="Google" id="ProtNLM"/>
    </source>
</evidence>
<dbReference type="Proteomes" id="UP000829720">
    <property type="component" value="Unassembled WGS sequence"/>
</dbReference>
<dbReference type="GO" id="GO:0034455">
    <property type="term" value="C:t-UTP complex"/>
    <property type="evidence" value="ECO:0007669"/>
    <property type="project" value="TreeGrafter"/>
</dbReference>
<dbReference type="SMART" id="SM00320">
    <property type="entry name" value="WD40"/>
    <property type="match status" value="11"/>
</dbReference>
<name>A0A8T3E566_9TELE</name>
<accession>A0A8T3E566</accession>
<dbReference type="PANTHER" id="PTHR44163:SF1">
    <property type="entry name" value="U3 SMALL NUCLEOLAR RNA-ASSOCIATED PROTEIN 4 HOMOLOG"/>
    <property type="match status" value="1"/>
</dbReference>
<proteinExistence type="predicted"/>
<dbReference type="GO" id="GO:0030686">
    <property type="term" value="C:90S preribosome"/>
    <property type="evidence" value="ECO:0007669"/>
    <property type="project" value="InterPro"/>
</dbReference>
<dbReference type="GO" id="GO:0032040">
    <property type="term" value="C:small-subunit processome"/>
    <property type="evidence" value="ECO:0007669"/>
    <property type="project" value="TreeGrafter"/>
</dbReference>
<evidence type="ECO:0000313" key="1">
    <source>
        <dbReference type="EMBL" id="KAI1904579.1"/>
    </source>
</evidence>
<dbReference type="AlphaFoldDB" id="A0A8T3E566"/>
<protein>
    <recommendedName>
        <fullName evidence="3">Cirhin</fullName>
    </recommendedName>
</protein>
<keyword evidence="2" id="KW-1185">Reference proteome</keyword>
<evidence type="ECO:0000313" key="2">
    <source>
        <dbReference type="Proteomes" id="UP000829720"/>
    </source>
</evidence>
<dbReference type="Pfam" id="PF00400">
    <property type="entry name" value="WD40"/>
    <property type="match status" value="1"/>
</dbReference>
<organism evidence="1 2">
    <name type="scientific">Albula goreensis</name>
    <dbReference type="NCBI Taxonomy" id="1534307"/>
    <lineage>
        <taxon>Eukaryota</taxon>
        <taxon>Metazoa</taxon>
        <taxon>Chordata</taxon>
        <taxon>Craniata</taxon>
        <taxon>Vertebrata</taxon>
        <taxon>Euteleostomi</taxon>
        <taxon>Actinopterygii</taxon>
        <taxon>Neopterygii</taxon>
        <taxon>Teleostei</taxon>
        <taxon>Albuliformes</taxon>
        <taxon>Albulidae</taxon>
        <taxon>Albula</taxon>
    </lineage>
</organism>
<dbReference type="InterPro" id="IPR046351">
    <property type="entry name" value="UTP4"/>
</dbReference>
<dbReference type="InterPro" id="IPR015943">
    <property type="entry name" value="WD40/YVTN_repeat-like_dom_sf"/>
</dbReference>
<dbReference type="GO" id="GO:0003723">
    <property type="term" value="F:RNA binding"/>
    <property type="evidence" value="ECO:0007669"/>
    <property type="project" value="TreeGrafter"/>
</dbReference>
<dbReference type="OrthoDB" id="8883818at2759"/>
<dbReference type="GO" id="GO:0000462">
    <property type="term" value="P:maturation of SSU-rRNA from tricistronic rRNA transcript (SSU-rRNA, 5.8S rRNA, LSU-rRNA)"/>
    <property type="evidence" value="ECO:0007669"/>
    <property type="project" value="InterPro"/>
</dbReference>
<dbReference type="PANTHER" id="PTHR44163">
    <property type="entry name" value="U3 SMALL NUCLEOLAR RNA-ASSOCIATED PROTEIN 4 HOMOLOG"/>
    <property type="match status" value="1"/>
</dbReference>
<dbReference type="InterPro" id="IPR001680">
    <property type="entry name" value="WD40_rpt"/>
</dbReference>
<dbReference type="InterPro" id="IPR036322">
    <property type="entry name" value="WD40_repeat_dom_sf"/>
</dbReference>
<dbReference type="SUPFAM" id="SSF50978">
    <property type="entry name" value="WD40 repeat-like"/>
    <property type="match status" value="2"/>
</dbReference>
<sequence length="689" mass="77226">MGDFKVHRVRFFDYMPSGIRCMAFNHKTHRLALARLDGSVEIFNFSDNFFQEKIIPGKDSQSIEAICWVGERLFTASLNGGITEHDLVNLRPKYSLDAFGGPIWTLACNAQGTHIAVGCEDGSVKLFEVHPENIQFERNLDRQKGRVMSLSWHTSGAQIAAGMLDMIRVFDVKSVTSSGKSYCAQNAGGSRRRVRRRKCVVWSVVFLSDHTIVSGDSAGKVQVWDGNMGTLIKTHQISKWDVLCLSASQDENSLVAGTSEGTVVQFQFLASTLVEAEKEWVRTRTLKPHTHDVRAVLELEQIIVSGGMDTQLVVRPLMDKVEIKSQDTAPRKIHFPHRRLVSCAEQAGLLLFQFPAHLEVWRLGESDGHGRPGDRLLVRRKPEKLLQLKRKGEEQISCSALSNCGGWVAYSSVSSLRLFRLQCDNNHLSIVKISSLPKFLSSAHQLCFSADSSKLFVASSNSTVHVISLSKSECKLVHSFKSASGCTEPVHLLAPSADGAWLATANGACEIHIYNLHKLKPHCSLPLHRSCPSAMAIHPTTNNLVVVHADQQIFEFSVVEGRYTDWSRKLQRVGLHPLWLQRDTPVTHVTFNLQNPAQFLLHDMYMFCLVDQSLPLPEQRDQFFNQLTLKSLSEDERKSRIHAFKICKRFQPLLSMFMLKDGALVVVERPLLDITTQLPAPIGQKKFAT</sequence>